<comment type="pathway">
    <text evidence="1">Amino-acid biosynthesis; L-histidine biosynthesis; L-histidine from 5-phospho-alpha-D-ribose 1-diphosphate: step 7/9.</text>
</comment>
<dbReference type="GO" id="GO:0000105">
    <property type="term" value="P:L-histidine biosynthetic process"/>
    <property type="evidence" value="ECO:0007669"/>
    <property type="project" value="UniProtKB-KW"/>
</dbReference>
<comment type="caution">
    <text evidence="11">The sequence shown here is derived from an EMBL/GenBank/DDBJ whole genome shotgun (WGS) entry which is preliminary data.</text>
</comment>
<accession>A0A561T6C8</accession>
<comment type="catalytic activity">
    <reaction evidence="8">
        <text>L-histidinol phosphate + 2-oxoglutarate = 3-(imidazol-4-yl)-2-oxopropyl phosphate + L-glutamate</text>
        <dbReference type="Rhea" id="RHEA:23744"/>
        <dbReference type="ChEBI" id="CHEBI:16810"/>
        <dbReference type="ChEBI" id="CHEBI:29985"/>
        <dbReference type="ChEBI" id="CHEBI:57766"/>
        <dbReference type="ChEBI" id="CHEBI:57980"/>
        <dbReference type="EC" id="2.6.1.9"/>
    </reaction>
</comment>
<dbReference type="PROSITE" id="PS00105">
    <property type="entry name" value="AA_TRANSFER_CLASS_1"/>
    <property type="match status" value="1"/>
</dbReference>
<keyword evidence="5 9" id="KW-0808">Transferase</keyword>
<dbReference type="EMBL" id="VIWT01000004">
    <property type="protein sequence ID" value="TWF82639.1"/>
    <property type="molecule type" value="Genomic_DNA"/>
</dbReference>
<dbReference type="InterPro" id="IPR015424">
    <property type="entry name" value="PyrdxlP-dep_Trfase"/>
</dbReference>
<dbReference type="Gene3D" id="3.90.1150.10">
    <property type="entry name" value="Aspartate Aminotransferase, domain 1"/>
    <property type="match status" value="1"/>
</dbReference>
<reference evidence="11 12" key="1">
    <citation type="submission" date="2019-06" db="EMBL/GenBank/DDBJ databases">
        <title>Sequencing the genomes of 1000 actinobacteria strains.</title>
        <authorList>
            <person name="Klenk H.-P."/>
        </authorList>
    </citation>
    <scope>NUCLEOTIDE SEQUENCE [LARGE SCALE GENOMIC DNA]</scope>
    <source>
        <strain evidence="11 12">DSM 44826</strain>
    </source>
</reference>
<evidence type="ECO:0000256" key="4">
    <source>
        <dbReference type="ARBA" id="ARBA00022605"/>
    </source>
</evidence>
<keyword evidence="6" id="KW-0663">Pyridoxal phosphate</keyword>
<dbReference type="GO" id="GO:0004400">
    <property type="term" value="F:histidinol-phosphate transaminase activity"/>
    <property type="evidence" value="ECO:0007669"/>
    <property type="project" value="UniProtKB-EC"/>
</dbReference>
<organism evidence="11 12">
    <name type="scientific">Kitasatospora viridis</name>
    <dbReference type="NCBI Taxonomy" id="281105"/>
    <lineage>
        <taxon>Bacteria</taxon>
        <taxon>Bacillati</taxon>
        <taxon>Actinomycetota</taxon>
        <taxon>Actinomycetes</taxon>
        <taxon>Kitasatosporales</taxon>
        <taxon>Streptomycetaceae</taxon>
        <taxon>Kitasatospora</taxon>
    </lineage>
</organism>
<dbReference type="AlphaFoldDB" id="A0A561T6C8"/>
<comment type="cofactor">
    <cofactor evidence="9">
        <name>pyridoxal 5'-phosphate</name>
        <dbReference type="ChEBI" id="CHEBI:597326"/>
    </cofactor>
</comment>
<comment type="similarity">
    <text evidence="9">Belongs to the class-I pyridoxal-phosphate-dependent aminotransferase family.</text>
</comment>
<evidence type="ECO:0000256" key="7">
    <source>
        <dbReference type="ARBA" id="ARBA00023102"/>
    </source>
</evidence>
<dbReference type="InterPro" id="IPR004838">
    <property type="entry name" value="NHTrfase_class1_PyrdxlP-BS"/>
</dbReference>
<dbReference type="Pfam" id="PF00155">
    <property type="entry name" value="Aminotran_1_2"/>
    <property type="match status" value="1"/>
</dbReference>
<proteinExistence type="inferred from homology"/>
<evidence type="ECO:0000256" key="6">
    <source>
        <dbReference type="ARBA" id="ARBA00022898"/>
    </source>
</evidence>
<dbReference type="OrthoDB" id="4227855at2"/>
<dbReference type="SUPFAM" id="SSF53383">
    <property type="entry name" value="PLP-dependent transferases"/>
    <property type="match status" value="1"/>
</dbReference>
<evidence type="ECO:0000256" key="5">
    <source>
        <dbReference type="ARBA" id="ARBA00022679"/>
    </source>
</evidence>
<keyword evidence="7" id="KW-0368">Histidine biosynthesis</keyword>
<comment type="similarity">
    <text evidence="2">Belongs to the class-II pyridoxal-phosphate-dependent aminotransferase family. Histidinol-phosphate aminotransferase subfamily.</text>
</comment>
<name>A0A561T6C8_9ACTN</name>
<gene>
    <name evidence="11" type="ORF">FHX73_14121</name>
</gene>
<evidence type="ECO:0000313" key="11">
    <source>
        <dbReference type="EMBL" id="TWF82639.1"/>
    </source>
</evidence>
<evidence type="ECO:0000259" key="10">
    <source>
        <dbReference type="Pfam" id="PF00155"/>
    </source>
</evidence>
<evidence type="ECO:0000256" key="8">
    <source>
        <dbReference type="ARBA" id="ARBA00047481"/>
    </source>
</evidence>
<feature type="domain" description="Aminotransferase class I/classII large" evidence="10">
    <location>
        <begin position="26"/>
        <end position="352"/>
    </location>
</feature>
<dbReference type="InterPro" id="IPR015422">
    <property type="entry name" value="PyrdxlP-dep_Trfase_small"/>
</dbReference>
<keyword evidence="3 9" id="KW-0032">Aminotransferase</keyword>
<dbReference type="RefSeq" id="WP_145909930.1">
    <property type="nucleotide sequence ID" value="NZ_BAAAMZ010000017.1"/>
</dbReference>
<evidence type="ECO:0000256" key="2">
    <source>
        <dbReference type="ARBA" id="ARBA00007970"/>
    </source>
</evidence>
<dbReference type="InterPro" id="IPR050106">
    <property type="entry name" value="HistidinolP_aminotransfase"/>
</dbReference>
<evidence type="ECO:0000256" key="9">
    <source>
        <dbReference type="RuleBase" id="RU000481"/>
    </source>
</evidence>
<evidence type="ECO:0000313" key="12">
    <source>
        <dbReference type="Proteomes" id="UP000317940"/>
    </source>
</evidence>
<dbReference type="Proteomes" id="UP000317940">
    <property type="component" value="Unassembled WGS sequence"/>
</dbReference>
<dbReference type="PANTHER" id="PTHR43643:SF6">
    <property type="entry name" value="HISTIDINOL-PHOSPHATE AMINOTRANSFERASE"/>
    <property type="match status" value="1"/>
</dbReference>
<dbReference type="CDD" id="cd00609">
    <property type="entry name" value="AAT_like"/>
    <property type="match status" value="1"/>
</dbReference>
<evidence type="ECO:0000256" key="1">
    <source>
        <dbReference type="ARBA" id="ARBA00005011"/>
    </source>
</evidence>
<dbReference type="GO" id="GO:0030170">
    <property type="term" value="F:pyridoxal phosphate binding"/>
    <property type="evidence" value="ECO:0007669"/>
    <property type="project" value="InterPro"/>
</dbReference>
<sequence length="360" mass="38061">MTGGPPRVAAAADVPRYVRVRRPGEVNLKTCELLLPSVARFHTAALRTLDAADVLAYPGFEPAYEQVAAHFRVPPETLLLTPGSDPAIALLARAHAPGRLVLHTPNFEGWERYARLYGLATDAVPPRPDGRFDTGDLLAALHRGAPALVVLTTPHGHTGQVHDAAELTALARGVAEHGSLLVLDTCYLAFTEGGEELVRPLLGQPHVVRVNGFSKSHGLAGARVAALVAHPETADYLARFNPESPLSGTALALLRAALADPAFFAATWAEVRRLRELLAEQVVKALPGWRARPSGANFVAFDAVDRAAADAAYSGLMDRHIRTRNLSGLPGTPAAARIAVADEPVIARVAAALAETAGAR</sequence>
<dbReference type="EC" id="2.6.1.-" evidence="9"/>
<keyword evidence="4" id="KW-0028">Amino-acid biosynthesis</keyword>
<dbReference type="InterPro" id="IPR004839">
    <property type="entry name" value="Aminotransferase_I/II_large"/>
</dbReference>
<dbReference type="Gene3D" id="3.40.640.10">
    <property type="entry name" value="Type I PLP-dependent aspartate aminotransferase-like (Major domain)"/>
    <property type="match status" value="1"/>
</dbReference>
<dbReference type="PANTHER" id="PTHR43643">
    <property type="entry name" value="HISTIDINOL-PHOSPHATE AMINOTRANSFERASE 2"/>
    <property type="match status" value="1"/>
</dbReference>
<evidence type="ECO:0000256" key="3">
    <source>
        <dbReference type="ARBA" id="ARBA00022576"/>
    </source>
</evidence>
<protein>
    <recommendedName>
        <fullName evidence="9">Aminotransferase</fullName>
        <ecNumber evidence="9">2.6.1.-</ecNumber>
    </recommendedName>
</protein>
<keyword evidence="12" id="KW-1185">Reference proteome</keyword>
<dbReference type="InterPro" id="IPR015421">
    <property type="entry name" value="PyrdxlP-dep_Trfase_major"/>
</dbReference>